<protein>
    <recommendedName>
        <fullName evidence="1">DUF3885 domain-containing protein</fullName>
    </recommendedName>
</protein>
<feature type="domain" description="DUF3885" evidence="1">
    <location>
        <begin position="2"/>
        <end position="38"/>
    </location>
</feature>
<organism evidence="2 3">
    <name type="scientific">Staphylococcus auricularis</name>
    <dbReference type="NCBI Taxonomy" id="29379"/>
    <lineage>
        <taxon>Bacteria</taxon>
        <taxon>Bacillati</taxon>
        <taxon>Bacillota</taxon>
        <taxon>Bacilli</taxon>
        <taxon>Bacillales</taxon>
        <taxon>Staphylococcaceae</taxon>
        <taxon>Staphylococcus</taxon>
    </lineage>
</organism>
<evidence type="ECO:0000259" key="1">
    <source>
        <dbReference type="Pfam" id="PF13021"/>
    </source>
</evidence>
<dbReference type="Pfam" id="PF13021">
    <property type="entry name" value="DUF3885"/>
    <property type="match status" value="1"/>
</dbReference>
<feature type="non-terminal residue" evidence="2">
    <location>
        <position position="1"/>
    </location>
</feature>
<evidence type="ECO:0000313" key="2">
    <source>
        <dbReference type="EMBL" id="PTH19898.1"/>
    </source>
</evidence>
<sequence length="51" mass="6195">SIYFINVDKGILFYLYDDRGFIITFNSAEDFGIFKKKHINFEIEKYTEYEV</sequence>
<dbReference type="InterPro" id="IPR024976">
    <property type="entry name" value="DUF3885"/>
</dbReference>
<accession>A0ABX5IJJ7</accession>
<name>A0ABX5IJJ7_9STAP</name>
<reference evidence="2 3" key="1">
    <citation type="journal article" date="2016" name="Front. Microbiol.">
        <title>Comprehensive Phylogenetic Analysis of Bovine Non-aureus Staphylococci Species Based on Whole-Genome Sequencing.</title>
        <authorList>
            <person name="Naushad S."/>
            <person name="Barkema H.W."/>
            <person name="Luby C."/>
            <person name="Condas L.A."/>
            <person name="Nobrega D.B."/>
            <person name="Carson D.A."/>
            <person name="De Buck J."/>
        </authorList>
    </citation>
    <scope>NUCLEOTIDE SEQUENCE [LARGE SCALE GENOMIC DNA]</scope>
    <source>
        <strain evidence="2 3">SNUC 993</strain>
    </source>
</reference>
<dbReference type="Proteomes" id="UP000242694">
    <property type="component" value="Unassembled WGS sequence"/>
</dbReference>
<comment type="caution">
    <text evidence="2">The sequence shown here is derived from an EMBL/GenBank/DDBJ whole genome shotgun (WGS) entry which is preliminary data.</text>
</comment>
<keyword evidence="3" id="KW-1185">Reference proteome</keyword>
<dbReference type="EMBL" id="PZDI01000001">
    <property type="protein sequence ID" value="PTH19898.1"/>
    <property type="molecule type" value="Genomic_DNA"/>
</dbReference>
<gene>
    <name evidence="2" type="ORF">BU607_00490</name>
</gene>
<evidence type="ECO:0000313" key="3">
    <source>
        <dbReference type="Proteomes" id="UP000242694"/>
    </source>
</evidence>
<proteinExistence type="predicted"/>